<name>A0A9P8TRB1_WICPI</name>
<keyword evidence="1" id="KW-1133">Transmembrane helix</keyword>
<feature type="chain" id="PRO_5040319207" evidence="2">
    <location>
        <begin position="27"/>
        <end position="552"/>
    </location>
</feature>
<feature type="transmembrane region" description="Helical" evidence="1">
    <location>
        <begin position="256"/>
        <end position="273"/>
    </location>
</feature>
<keyword evidence="1" id="KW-0812">Transmembrane</keyword>
<reference evidence="3" key="2">
    <citation type="submission" date="2021-01" db="EMBL/GenBank/DDBJ databases">
        <authorList>
            <person name="Schikora-Tamarit M.A."/>
        </authorList>
    </citation>
    <scope>NUCLEOTIDE SEQUENCE</scope>
    <source>
        <strain evidence="3">CBS2887</strain>
    </source>
</reference>
<comment type="caution">
    <text evidence="3">The sequence shown here is derived from an EMBL/GenBank/DDBJ whole genome shotgun (WGS) entry which is preliminary data.</text>
</comment>
<protein>
    <submittedName>
        <fullName evidence="3">Uncharacterized protein</fullName>
    </submittedName>
</protein>
<dbReference type="AlphaFoldDB" id="A0A9P8TRB1"/>
<sequence length="552" mass="62127">MKQPPISTILRLITSYLVLVIHSTQAITQSSHHTTAYTQQCYLQDGPFHLSNITIQERPFVESPSHHQNQLTDGIVDHSVSFQGHTLGEQNGRLGFIWDYLDILSYLDNNLSLNTVQSTGAGMTLGMFWDPARDLQVRCELDMFVSTASYTNKLGESDKETQQKYTCSVTMKSNKESVKIPESLVHVVSLSYNGTLTAGKKADTPWTYQYKVTNIHGLYCVSLPTVSKLYDITYQTLDSGDSSVTTVSQVVGYESVFSMVALLVISAICIALVKSKDLRLIIVGISGLSVFKSLALLINQFAPKLFMLSATIWILLLGFCSRHLFFKILYPKIFQFTLKDELVSSTELQKIYNVTTITFSTYTLLSFLLMTYSLTDPYRYYCLGLSNSIQSNPVVLFIGIKSLGLCLLILWLAGWFKKWWANLSSERAMDLRTVRWYGFVWLMIMVVYPVISSSFSLTWCMLTWLRDVDGAVAGYINNDWFIALGVWIGDFCYAVVVLGLTFGWFVIGVEGTADGGYDLLNSCERQDFEMEDLSTDTTEELGTLDKSTPNQN</sequence>
<reference evidence="3" key="1">
    <citation type="journal article" date="2021" name="Open Biol.">
        <title>Shared evolutionary footprints suggest mitochondrial oxidative damage underlies multiple complex I losses in fungi.</title>
        <authorList>
            <person name="Schikora-Tamarit M.A."/>
            <person name="Marcet-Houben M."/>
            <person name="Nosek J."/>
            <person name="Gabaldon T."/>
        </authorList>
    </citation>
    <scope>NUCLEOTIDE SEQUENCE</scope>
    <source>
        <strain evidence="3">CBS2887</strain>
    </source>
</reference>
<keyword evidence="1" id="KW-0472">Membrane</keyword>
<evidence type="ECO:0000256" key="1">
    <source>
        <dbReference type="SAM" id="Phobius"/>
    </source>
</evidence>
<gene>
    <name evidence="3" type="ORF">WICPIJ_000868</name>
</gene>
<accession>A0A9P8TRB1</accession>
<feature type="transmembrane region" description="Helical" evidence="1">
    <location>
        <begin position="280"/>
        <end position="298"/>
    </location>
</feature>
<feature type="transmembrane region" description="Helical" evidence="1">
    <location>
        <begin position="480"/>
        <end position="507"/>
    </location>
</feature>
<proteinExistence type="predicted"/>
<evidence type="ECO:0000256" key="2">
    <source>
        <dbReference type="SAM" id="SignalP"/>
    </source>
</evidence>
<organism evidence="3 4">
    <name type="scientific">Wickerhamomyces pijperi</name>
    <name type="common">Yeast</name>
    <name type="synonym">Pichia pijperi</name>
    <dbReference type="NCBI Taxonomy" id="599730"/>
    <lineage>
        <taxon>Eukaryota</taxon>
        <taxon>Fungi</taxon>
        <taxon>Dikarya</taxon>
        <taxon>Ascomycota</taxon>
        <taxon>Saccharomycotina</taxon>
        <taxon>Saccharomycetes</taxon>
        <taxon>Phaffomycetales</taxon>
        <taxon>Wickerhamomycetaceae</taxon>
        <taxon>Wickerhamomyces</taxon>
    </lineage>
</organism>
<keyword evidence="2" id="KW-0732">Signal</keyword>
<keyword evidence="4" id="KW-1185">Reference proteome</keyword>
<dbReference type="EMBL" id="JAEUBG010000513">
    <property type="protein sequence ID" value="KAH3688145.1"/>
    <property type="molecule type" value="Genomic_DNA"/>
</dbReference>
<feature type="transmembrane region" description="Helical" evidence="1">
    <location>
        <begin position="436"/>
        <end position="465"/>
    </location>
</feature>
<evidence type="ECO:0000313" key="4">
    <source>
        <dbReference type="Proteomes" id="UP000774326"/>
    </source>
</evidence>
<evidence type="ECO:0000313" key="3">
    <source>
        <dbReference type="EMBL" id="KAH3688145.1"/>
    </source>
</evidence>
<feature type="transmembrane region" description="Helical" evidence="1">
    <location>
        <begin position="351"/>
        <end position="374"/>
    </location>
</feature>
<feature type="signal peptide" evidence="2">
    <location>
        <begin position="1"/>
        <end position="26"/>
    </location>
</feature>
<feature type="transmembrane region" description="Helical" evidence="1">
    <location>
        <begin position="394"/>
        <end position="416"/>
    </location>
</feature>
<dbReference type="Proteomes" id="UP000774326">
    <property type="component" value="Unassembled WGS sequence"/>
</dbReference>
<feature type="transmembrane region" description="Helical" evidence="1">
    <location>
        <begin position="310"/>
        <end position="330"/>
    </location>
</feature>